<keyword evidence="2" id="KW-1185">Reference proteome</keyword>
<protein>
    <submittedName>
        <fullName evidence="1">Uncharacterized protein</fullName>
    </submittedName>
</protein>
<dbReference type="AlphaFoldDB" id="A0A2S7XNN0"/>
<dbReference type="Proteomes" id="UP000239936">
    <property type="component" value="Unassembled WGS sequence"/>
</dbReference>
<reference evidence="1 2" key="1">
    <citation type="submission" date="2018-01" db="EMBL/GenBank/DDBJ databases">
        <title>The complete genome sequence of Chromatium okenii LaCa, a purple sulfur bacterium with a turbulent life.</title>
        <authorList>
            <person name="Luedin S.M."/>
            <person name="Liechti N."/>
            <person name="Storelli N."/>
            <person name="Danza F."/>
            <person name="Wittwer M."/>
            <person name="Pothier J.F."/>
            <person name="Tonolla M.A."/>
        </authorList>
    </citation>
    <scope>NUCLEOTIDE SEQUENCE [LARGE SCALE GENOMIC DNA]</scope>
    <source>
        <strain evidence="1 2">LaCa</strain>
    </source>
</reference>
<sequence length="78" mass="9059">MSFQSPTDADSTARLFRERVFKPTEGVFLFHPRAMERLIVEHLQTTGYEGSVPDLNYYLMPAPLFCAVWNRKIPKRSP</sequence>
<evidence type="ECO:0000313" key="1">
    <source>
        <dbReference type="EMBL" id="PQJ95357.1"/>
    </source>
</evidence>
<dbReference type="RefSeq" id="WP_146108832.1">
    <property type="nucleotide sequence ID" value="NZ_PPGH01000037.1"/>
</dbReference>
<evidence type="ECO:0000313" key="2">
    <source>
        <dbReference type="Proteomes" id="UP000239936"/>
    </source>
</evidence>
<gene>
    <name evidence="1" type="ORF">CXB77_14080</name>
</gene>
<comment type="caution">
    <text evidence="1">The sequence shown here is derived from an EMBL/GenBank/DDBJ whole genome shotgun (WGS) entry which is preliminary data.</text>
</comment>
<organism evidence="1 2">
    <name type="scientific">Chromatium okenii</name>
    <dbReference type="NCBI Taxonomy" id="61644"/>
    <lineage>
        <taxon>Bacteria</taxon>
        <taxon>Pseudomonadati</taxon>
        <taxon>Pseudomonadota</taxon>
        <taxon>Gammaproteobacteria</taxon>
        <taxon>Chromatiales</taxon>
        <taxon>Chromatiaceae</taxon>
        <taxon>Chromatium</taxon>
    </lineage>
</organism>
<proteinExistence type="predicted"/>
<dbReference type="EMBL" id="PPGH01000037">
    <property type="protein sequence ID" value="PQJ95357.1"/>
    <property type="molecule type" value="Genomic_DNA"/>
</dbReference>
<name>A0A2S7XNN0_9GAMM</name>
<accession>A0A2S7XNN0</accession>